<organism evidence="1 2">
    <name type="scientific">Myroides odoratus</name>
    <name type="common">Flavobacterium odoratum</name>
    <dbReference type="NCBI Taxonomy" id="256"/>
    <lineage>
        <taxon>Bacteria</taxon>
        <taxon>Pseudomonadati</taxon>
        <taxon>Bacteroidota</taxon>
        <taxon>Flavobacteriia</taxon>
        <taxon>Flavobacteriales</taxon>
        <taxon>Flavobacteriaceae</taxon>
        <taxon>Myroides</taxon>
    </lineage>
</organism>
<evidence type="ECO:0000313" key="1">
    <source>
        <dbReference type="EMBL" id="STZ69596.1"/>
    </source>
</evidence>
<reference evidence="1 2" key="1">
    <citation type="submission" date="2018-06" db="EMBL/GenBank/DDBJ databases">
        <authorList>
            <consortium name="Pathogen Informatics"/>
            <person name="Doyle S."/>
        </authorList>
    </citation>
    <scope>NUCLEOTIDE SEQUENCE [LARGE SCALE GENOMIC DNA]</scope>
    <source>
        <strain evidence="1 2">NCTC11179</strain>
    </source>
</reference>
<dbReference type="RefSeq" id="WP_002989350.1">
    <property type="nucleotide sequence ID" value="NZ_JBEBRG010000015.1"/>
</dbReference>
<gene>
    <name evidence="1" type="ORF">NCTC11179_03106</name>
</gene>
<protein>
    <submittedName>
        <fullName evidence="1">Uncharacterized protein</fullName>
    </submittedName>
</protein>
<dbReference type="EMBL" id="UGQL01000002">
    <property type="protein sequence ID" value="STZ69596.1"/>
    <property type="molecule type" value="Genomic_DNA"/>
</dbReference>
<keyword evidence="2" id="KW-1185">Reference proteome</keyword>
<dbReference type="Proteomes" id="UP000255024">
    <property type="component" value="Unassembled WGS sequence"/>
</dbReference>
<accession>A0A378U389</accession>
<name>A0A378U389_MYROD</name>
<sequence>MKIFSYIIIAFVVALIVLNITMLDFNNLFQGDSLIAIIGIVALLCAVCILLIYRTSKLIDEKTK</sequence>
<evidence type="ECO:0000313" key="2">
    <source>
        <dbReference type="Proteomes" id="UP000255024"/>
    </source>
</evidence>
<proteinExistence type="predicted"/>
<dbReference type="OrthoDB" id="1453319at2"/>
<dbReference type="AlphaFoldDB" id="A0A378U389"/>